<protein>
    <recommendedName>
        <fullName evidence="2">Ig-like domain-containing protein</fullName>
    </recommendedName>
</protein>
<dbReference type="InterPro" id="IPR036179">
    <property type="entry name" value="Ig-like_dom_sf"/>
</dbReference>
<dbReference type="SMART" id="SM00406">
    <property type="entry name" value="IGv"/>
    <property type="match status" value="1"/>
</dbReference>
<feature type="signal peptide" evidence="1">
    <location>
        <begin position="1"/>
        <end position="20"/>
    </location>
</feature>
<gene>
    <name evidence="3" type="ORF">U0070_003938</name>
</gene>
<dbReference type="Pfam" id="PF07686">
    <property type="entry name" value="V-set"/>
    <property type="match status" value="1"/>
</dbReference>
<dbReference type="InterPro" id="IPR013783">
    <property type="entry name" value="Ig-like_fold"/>
</dbReference>
<evidence type="ECO:0000259" key="2">
    <source>
        <dbReference type="PROSITE" id="PS50835"/>
    </source>
</evidence>
<dbReference type="EMBL" id="JBBHLL010000958">
    <property type="protein sequence ID" value="KAK7796939.1"/>
    <property type="molecule type" value="Genomic_DNA"/>
</dbReference>
<evidence type="ECO:0000256" key="1">
    <source>
        <dbReference type="SAM" id="SignalP"/>
    </source>
</evidence>
<feature type="chain" id="PRO_5043530446" description="Ig-like domain-containing protein" evidence="1">
    <location>
        <begin position="21"/>
        <end position="166"/>
    </location>
</feature>
<dbReference type="Proteomes" id="UP001488838">
    <property type="component" value="Unassembled WGS sequence"/>
</dbReference>
<keyword evidence="1" id="KW-0732">Signal</keyword>
<organism evidence="3 4">
    <name type="scientific">Myodes glareolus</name>
    <name type="common">Bank vole</name>
    <name type="synonym">Clethrionomys glareolus</name>
    <dbReference type="NCBI Taxonomy" id="447135"/>
    <lineage>
        <taxon>Eukaryota</taxon>
        <taxon>Metazoa</taxon>
        <taxon>Chordata</taxon>
        <taxon>Craniata</taxon>
        <taxon>Vertebrata</taxon>
        <taxon>Euteleostomi</taxon>
        <taxon>Mammalia</taxon>
        <taxon>Eutheria</taxon>
        <taxon>Euarchontoglires</taxon>
        <taxon>Glires</taxon>
        <taxon>Rodentia</taxon>
        <taxon>Myomorpha</taxon>
        <taxon>Muroidea</taxon>
        <taxon>Cricetidae</taxon>
        <taxon>Arvicolinae</taxon>
        <taxon>Myodes</taxon>
    </lineage>
</organism>
<evidence type="ECO:0000313" key="4">
    <source>
        <dbReference type="Proteomes" id="UP001488838"/>
    </source>
</evidence>
<dbReference type="InterPro" id="IPR007110">
    <property type="entry name" value="Ig-like_dom"/>
</dbReference>
<comment type="caution">
    <text evidence="3">The sequence shown here is derived from an EMBL/GenBank/DDBJ whole genome shotgun (WGS) entry which is preliminary data.</text>
</comment>
<dbReference type="Gene3D" id="2.60.40.10">
    <property type="entry name" value="Immunoglobulins"/>
    <property type="match status" value="1"/>
</dbReference>
<dbReference type="InterPro" id="IPR003599">
    <property type="entry name" value="Ig_sub"/>
</dbReference>
<dbReference type="PANTHER" id="PTHR23267">
    <property type="entry name" value="IMMUNOGLOBULIN LIGHT CHAIN"/>
    <property type="match status" value="1"/>
</dbReference>
<name>A0AAW0H2F6_MYOGA</name>
<evidence type="ECO:0000313" key="3">
    <source>
        <dbReference type="EMBL" id="KAK7796939.1"/>
    </source>
</evidence>
<dbReference type="SMART" id="SM00409">
    <property type="entry name" value="IG"/>
    <property type="match status" value="1"/>
</dbReference>
<dbReference type="PROSITE" id="PS50835">
    <property type="entry name" value="IG_LIKE"/>
    <property type="match status" value="1"/>
</dbReference>
<dbReference type="FunFam" id="2.60.40.10:FF:001230">
    <property type="entry name" value="Immunoglobulin kappa variable 8-16"/>
    <property type="match status" value="1"/>
</dbReference>
<dbReference type="AlphaFoldDB" id="A0AAW0H2F6"/>
<keyword evidence="4" id="KW-1185">Reference proteome</keyword>
<proteinExistence type="predicted"/>
<reference evidence="3 4" key="1">
    <citation type="journal article" date="2023" name="bioRxiv">
        <title>Conserved and derived expression patterns and positive selection on dental genes reveal complex evolutionary context of ever-growing rodent molars.</title>
        <authorList>
            <person name="Calamari Z.T."/>
            <person name="Song A."/>
            <person name="Cohen E."/>
            <person name="Akter M."/>
            <person name="Roy R.D."/>
            <person name="Hallikas O."/>
            <person name="Christensen M.M."/>
            <person name="Li P."/>
            <person name="Marangoni P."/>
            <person name="Jernvall J."/>
            <person name="Klein O.D."/>
        </authorList>
    </citation>
    <scope>NUCLEOTIDE SEQUENCE [LARGE SCALE GENOMIC DNA]</scope>
    <source>
        <strain evidence="3">V071</strain>
    </source>
</reference>
<feature type="domain" description="Ig-like" evidence="2">
    <location>
        <begin position="59"/>
        <end position="156"/>
    </location>
</feature>
<dbReference type="InterPro" id="IPR050150">
    <property type="entry name" value="IgV_Light_Chain"/>
</dbReference>
<dbReference type="InterPro" id="IPR013106">
    <property type="entry name" value="Ig_V-set"/>
</dbReference>
<sequence length="166" mass="18330">MKTAALLFCVLLFWVPGEKASFHFLTVQSDACDFCHSCYMSHTEKWYTCNNSVCLFIIPGSTGEIVLTQSPDILAVSLGKSVTISCKSSKSVNKFGINLMHWYQKKPGEPLKLLIYNDGIRPSGIPARFSGYEASLDFTLTINTVEADDAATYYCQQGINLPPTVP</sequence>
<accession>A0AAW0H2F6</accession>
<dbReference type="SUPFAM" id="SSF48726">
    <property type="entry name" value="Immunoglobulin"/>
    <property type="match status" value="1"/>
</dbReference>